<gene>
    <name evidence="1" type="ORF">N7468_001792</name>
</gene>
<comment type="caution">
    <text evidence="1">The sequence shown here is derived from an EMBL/GenBank/DDBJ whole genome shotgun (WGS) entry which is preliminary data.</text>
</comment>
<dbReference type="GeneID" id="83198392"/>
<evidence type="ECO:0000313" key="1">
    <source>
        <dbReference type="EMBL" id="KAJ5246809.1"/>
    </source>
</evidence>
<sequence length="70" mass="7696">MVSSKPDYSGRWSSYDRPVVFKIAGSKWAARPKSTPAIFQFAGVCHAPAQGLQIPKVAGNTMEILDIIFR</sequence>
<dbReference type="EMBL" id="JAPQKS010000002">
    <property type="protein sequence ID" value="KAJ5246809.1"/>
    <property type="molecule type" value="Genomic_DNA"/>
</dbReference>
<name>A0A9W9PHG5_9EURO</name>
<evidence type="ECO:0000313" key="2">
    <source>
        <dbReference type="Proteomes" id="UP001150941"/>
    </source>
</evidence>
<organism evidence="1 2">
    <name type="scientific">Penicillium chermesinum</name>
    <dbReference type="NCBI Taxonomy" id="63820"/>
    <lineage>
        <taxon>Eukaryota</taxon>
        <taxon>Fungi</taxon>
        <taxon>Dikarya</taxon>
        <taxon>Ascomycota</taxon>
        <taxon>Pezizomycotina</taxon>
        <taxon>Eurotiomycetes</taxon>
        <taxon>Eurotiomycetidae</taxon>
        <taxon>Eurotiales</taxon>
        <taxon>Aspergillaceae</taxon>
        <taxon>Penicillium</taxon>
    </lineage>
</organism>
<protein>
    <submittedName>
        <fullName evidence="1">Uncharacterized protein</fullName>
    </submittedName>
</protein>
<reference evidence="1" key="2">
    <citation type="journal article" date="2023" name="IMA Fungus">
        <title>Comparative genomic study of the Penicillium genus elucidates a diverse pangenome and 15 lateral gene transfer events.</title>
        <authorList>
            <person name="Petersen C."/>
            <person name="Sorensen T."/>
            <person name="Nielsen M.R."/>
            <person name="Sondergaard T.E."/>
            <person name="Sorensen J.L."/>
            <person name="Fitzpatrick D.A."/>
            <person name="Frisvad J.C."/>
            <person name="Nielsen K.L."/>
        </authorList>
    </citation>
    <scope>NUCLEOTIDE SEQUENCE</scope>
    <source>
        <strain evidence="1">IBT 19713</strain>
    </source>
</reference>
<keyword evidence="2" id="KW-1185">Reference proteome</keyword>
<reference evidence="1" key="1">
    <citation type="submission" date="2022-11" db="EMBL/GenBank/DDBJ databases">
        <authorList>
            <person name="Petersen C."/>
        </authorList>
    </citation>
    <scope>NUCLEOTIDE SEQUENCE</scope>
    <source>
        <strain evidence="1">IBT 19713</strain>
    </source>
</reference>
<dbReference type="RefSeq" id="XP_058334230.1">
    <property type="nucleotide sequence ID" value="XM_058471089.1"/>
</dbReference>
<accession>A0A9W9PHG5</accession>
<dbReference type="AlphaFoldDB" id="A0A9W9PHG5"/>
<dbReference type="Proteomes" id="UP001150941">
    <property type="component" value="Unassembled WGS sequence"/>
</dbReference>
<proteinExistence type="predicted"/>